<feature type="domain" description="Sulfatase N-terminal" evidence="5">
    <location>
        <begin position="2"/>
        <end position="113"/>
    </location>
</feature>
<dbReference type="GO" id="GO:0004065">
    <property type="term" value="F:arylsulfatase activity"/>
    <property type="evidence" value="ECO:0007669"/>
    <property type="project" value="UniProtKB-EC"/>
</dbReference>
<comment type="similarity">
    <text evidence="1">Belongs to the sulfatase family.</text>
</comment>
<evidence type="ECO:0000256" key="3">
    <source>
        <dbReference type="ARBA" id="ARBA00022801"/>
    </source>
</evidence>
<protein>
    <submittedName>
        <fullName evidence="6">Arylsulfatase</fullName>
        <ecNumber evidence="6">3.1.6.1</ecNumber>
    </submittedName>
</protein>
<dbReference type="EC" id="3.1.6.1" evidence="6"/>
<dbReference type="PANTHER" id="PTHR42693">
    <property type="entry name" value="ARYLSULFATASE FAMILY MEMBER"/>
    <property type="match status" value="1"/>
</dbReference>
<organism evidence="6">
    <name type="scientific">bioreactor metagenome</name>
    <dbReference type="NCBI Taxonomy" id="1076179"/>
    <lineage>
        <taxon>unclassified sequences</taxon>
        <taxon>metagenomes</taxon>
        <taxon>ecological metagenomes</taxon>
    </lineage>
</organism>
<dbReference type="Pfam" id="PF00884">
    <property type="entry name" value="Sulfatase"/>
    <property type="match status" value="1"/>
</dbReference>
<keyword evidence="2" id="KW-0479">Metal-binding</keyword>
<dbReference type="PANTHER" id="PTHR42693:SF53">
    <property type="entry name" value="ENDO-4-O-SULFATASE"/>
    <property type="match status" value="1"/>
</dbReference>
<evidence type="ECO:0000256" key="4">
    <source>
        <dbReference type="ARBA" id="ARBA00022837"/>
    </source>
</evidence>
<comment type="caution">
    <text evidence="6">The sequence shown here is derived from an EMBL/GenBank/DDBJ whole genome shotgun (WGS) entry which is preliminary data.</text>
</comment>
<dbReference type="Gene3D" id="3.40.720.10">
    <property type="entry name" value="Alkaline Phosphatase, subunit A"/>
    <property type="match status" value="1"/>
</dbReference>
<gene>
    <name evidence="6" type="primary">atsA_15</name>
    <name evidence="6" type="ORF">SDC9_208103</name>
</gene>
<name>A0A645J9K9_9ZZZZ</name>
<dbReference type="InterPro" id="IPR050738">
    <property type="entry name" value="Sulfatase"/>
</dbReference>
<reference evidence="6" key="1">
    <citation type="submission" date="2019-08" db="EMBL/GenBank/DDBJ databases">
        <authorList>
            <person name="Kucharzyk K."/>
            <person name="Murdoch R.W."/>
            <person name="Higgins S."/>
            <person name="Loffler F."/>
        </authorList>
    </citation>
    <scope>NUCLEOTIDE SEQUENCE</scope>
</reference>
<dbReference type="PROSITE" id="PS00523">
    <property type="entry name" value="SULFATASE_1"/>
    <property type="match status" value="1"/>
</dbReference>
<dbReference type="GO" id="GO:0046872">
    <property type="term" value="F:metal ion binding"/>
    <property type="evidence" value="ECO:0007669"/>
    <property type="project" value="UniProtKB-KW"/>
</dbReference>
<evidence type="ECO:0000259" key="5">
    <source>
        <dbReference type="Pfam" id="PF00884"/>
    </source>
</evidence>
<keyword evidence="3 6" id="KW-0378">Hydrolase</keyword>
<dbReference type="InterPro" id="IPR024607">
    <property type="entry name" value="Sulfatase_CS"/>
</dbReference>
<evidence type="ECO:0000313" key="6">
    <source>
        <dbReference type="EMBL" id="MPN60375.1"/>
    </source>
</evidence>
<dbReference type="InterPro" id="IPR017850">
    <property type="entry name" value="Alkaline_phosphatase_core_sf"/>
</dbReference>
<dbReference type="InterPro" id="IPR000917">
    <property type="entry name" value="Sulfatase_N"/>
</dbReference>
<sequence length="117" mass="13229">MNVILIMADDVGYECVGAYGSTYNTPYLDKMAEKGMIFMNCHSQPLSTPSRVQLMTGKYNNRNYTQFGYLNPQEKTFAHLAKEEGYATCIAGKWQLGYDTRLPKVFGFDSYCSVATF</sequence>
<evidence type="ECO:0000256" key="1">
    <source>
        <dbReference type="ARBA" id="ARBA00008779"/>
    </source>
</evidence>
<keyword evidence="4" id="KW-0106">Calcium</keyword>
<evidence type="ECO:0000256" key="2">
    <source>
        <dbReference type="ARBA" id="ARBA00022723"/>
    </source>
</evidence>
<dbReference type="AlphaFoldDB" id="A0A645J9K9"/>
<dbReference type="EMBL" id="VSSQ01135539">
    <property type="protein sequence ID" value="MPN60375.1"/>
    <property type="molecule type" value="Genomic_DNA"/>
</dbReference>
<accession>A0A645J9K9</accession>
<dbReference type="SUPFAM" id="SSF53649">
    <property type="entry name" value="Alkaline phosphatase-like"/>
    <property type="match status" value="1"/>
</dbReference>
<proteinExistence type="inferred from homology"/>